<evidence type="ECO:0000313" key="2">
    <source>
        <dbReference type="EMBL" id="MUI11035.1"/>
    </source>
</evidence>
<evidence type="ECO:0000256" key="1">
    <source>
        <dbReference type="SAM" id="MobiDB-lite"/>
    </source>
</evidence>
<dbReference type="AlphaFoldDB" id="A0A6I3XH07"/>
<keyword evidence="3" id="KW-1185">Reference proteome</keyword>
<name>A0A6I3XH07_9BURK</name>
<protein>
    <submittedName>
        <fullName evidence="2">Uncharacterized protein</fullName>
    </submittedName>
</protein>
<gene>
    <name evidence="2" type="ORF">GJV26_00785</name>
</gene>
<organism evidence="2 3">
    <name type="scientific">Pseudoduganella dura</name>
    <dbReference type="NCBI Taxonomy" id="321982"/>
    <lineage>
        <taxon>Bacteria</taxon>
        <taxon>Pseudomonadati</taxon>
        <taxon>Pseudomonadota</taxon>
        <taxon>Betaproteobacteria</taxon>
        <taxon>Burkholderiales</taxon>
        <taxon>Oxalobacteraceae</taxon>
        <taxon>Telluria group</taxon>
        <taxon>Pseudoduganella</taxon>
    </lineage>
</organism>
<comment type="caution">
    <text evidence="2">The sequence shown here is derived from an EMBL/GenBank/DDBJ whole genome shotgun (WGS) entry which is preliminary data.</text>
</comment>
<dbReference type="EMBL" id="WNWM01000002">
    <property type="protein sequence ID" value="MUI11035.1"/>
    <property type="molecule type" value="Genomic_DNA"/>
</dbReference>
<dbReference type="OrthoDB" id="8756377at2"/>
<proteinExistence type="predicted"/>
<dbReference type="RefSeq" id="WP_155706802.1">
    <property type="nucleotide sequence ID" value="NZ_BMWU01000054.1"/>
</dbReference>
<accession>A0A6I3XH07</accession>
<feature type="compositionally biased region" description="Basic and acidic residues" evidence="1">
    <location>
        <begin position="138"/>
        <end position="148"/>
    </location>
</feature>
<feature type="region of interest" description="Disordered" evidence="1">
    <location>
        <begin position="135"/>
        <end position="154"/>
    </location>
</feature>
<reference evidence="2 3" key="1">
    <citation type="submission" date="2019-11" db="EMBL/GenBank/DDBJ databases">
        <title>Draft Genome Sequences of Six Type Strains of the Genus Massilia.</title>
        <authorList>
            <person name="Miess H."/>
            <person name="Frediansyah A."/>
            <person name="Goeker M."/>
            <person name="Gross H."/>
        </authorList>
    </citation>
    <scope>NUCLEOTIDE SEQUENCE [LARGE SCALE GENOMIC DNA]</scope>
    <source>
        <strain evidence="2 3">DSM 17513</strain>
    </source>
</reference>
<sequence length="154" mass="16660">MPRSGHLTNIASGLCGSFISRNNDLDGYWTIGKLRLLAGQHERGAVLLDLLAPSMEPPSSGFAPVLARYCRLLAKLARLSGTRLEQITAARITVDFAPPPCPRASYYQPQWGEQFMVTVTIGADGRADGIARQAGYCRPHDPAGERRSARPPSA</sequence>
<dbReference type="Proteomes" id="UP000431684">
    <property type="component" value="Unassembled WGS sequence"/>
</dbReference>
<evidence type="ECO:0000313" key="3">
    <source>
        <dbReference type="Proteomes" id="UP000431684"/>
    </source>
</evidence>